<keyword evidence="2" id="KW-0732">Signal</keyword>
<dbReference type="InterPro" id="IPR002509">
    <property type="entry name" value="NODB_dom"/>
</dbReference>
<accession>A0A7V5PRS2</accession>
<evidence type="ECO:0000256" key="1">
    <source>
        <dbReference type="ARBA" id="ARBA00004613"/>
    </source>
</evidence>
<dbReference type="PANTHER" id="PTHR34216">
    <property type="match status" value="1"/>
</dbReference>
<dbReference type="InterPro" id="IPR051398">
    <property type="entry name" value="Polysacch_Deacetylase"/>
</dbReference>
<gene>
    <name evidence="4" type="ORF">ENJ89_10940</name>
</gene>
<dbReference type="GO" id="GO:0005576">
    <property type="term" value="C:extracellular region"/>
    <property type="evidence" value="ECO:0007669"/>
    <property type="project" value="UniProtKB-SubCell"/>
</dbReference>
<comment type="subcellular location">
    <subcellularLocation>
        <location evidence="1">Secreted</location>
    </subcellularLocation>
</comment>
<dbReference type="GO" id="GO:0005975">
    <property type="term" value="P:carbohydrate metabolic process"/>
    <property type="evidence" value="ECO:0007669"/>
    <property type="project" value="InterPro"/>
</dbReference>
<reference evidence="4" key="1">
    <citation type="journal article" date="2020" name="mSystems">
        <title>Genome- and Community-Level Interaction Insights into Carbon Utilization and Element Cycling Functions of Hydrothermarchaeota in Hydrothermal Sediment.</title>
        <authorList>
            <person name="Zhou Z."/>
            <person name="Liu Y."/>
            <person name="Xu W."/>
            <person name="Pan J."/>
            <person name="Luo Z.H."/>
            <person name="Li M."/>
        </authorList>
    </citation>
    <scope>NUCLEOTIDE SEQUENCE [LARGE SCALE GENOMIC DNA]</scope>
    <source>
        <strain evidence="4">HyVt-527</strain>
    </source>
</reference>
<dbReference type="EMBL" id="DROD01000691">
    <property type="protein sequence ID" value="HHJ53702.1"/>
    <property type="molecule type" value="Genomic_DNA"/>
</dbReference>
<evidence type="ECO:0000313" key="4">
    <source>
        <dbReference type="EMBL" id="HHJ53702.1"/>
    </source>
</evidence>
<evidence type="ECO:0000256" key="2">
    <source>
        <dbReference type="ARBA" id="ARBA00022729"/>
    </source>
</evidence>
<dbReference type="Gene3D" id="3.20.20.370">
    <property type="entry name" value="Glycoside hydrolase/deacetylase"/>
    <property type="match status" value="1"/>
</dbReference>
<evidence type="ECO:0000259" key="3">
    <source>
        <dbReference type="PROSITE" id="PS51677"/>
    </source>
</evidence>
<dbReference type="SUPFAM" id="SSF88713">
    <property type="entry name" value="Glycoside hydrolase/deacetylase"/>
    <property type="match status" value="1"/>
</dbReference>
<feature type="domain" description="NodB homology" evidence="3">
    <location>
        <begin position="63"/>
        <end position="269"/>
    </location>
</feature>
<proteinExistence type="predicted"/>
<dbReference type="CDD" id="cd10918">
    <property type="entry name" value="CE4_NodB_like_5s_6s"/>
    <property type="match status" value="1"/>
</dbReference>
<name>A0A7V5PRS2_CALAY</name>
<dbReference type="AlphaFoldDB" id="A0A7V5PRS2"/>
<dbReference type="PROSITE" id="PS51677">
    <property type="entry name" value="NODB"/>
    <property type="match status" value="1"/>
</dbReference>
<protein>
    <submittedName>
        <fullName evidence="4">Polysaccharide deacetylase family protein</fullName>
    </submittedName>
</protein>
<sequence length="269" mass="31239">MKLPVNIHQIPIINYHKISIRNDVGITTRHPADFKRDMQLLRQEGYQTVTFADLLSGDPLPEKPVIVTFDDGYRCVYQQALPVMQKLGQKGVVFIPTAYIGKENGWDVRIAGKTFAHCDERQLIELQQAGFEIGSHGRTHRALDLLSQEEMERELNQSKQELKTLLGKEPVSICYPFGRFDLTIISAAKDAGYRFGAASLYFKLNLNGLSHFALRRFNIYRFESSERLRAKLRMNFNSWRGYRDWLIQQGAKATVFYQKRILKFYQQRN</sequence>
<dbReference type="Proteomes" id="UP000886124">
    <property type="component" value="Unassembled WGS sequence"/>
</dbReference>
<dbReference type="Pfam" id="PF01522">
    <property type="entry name" value="Polysacc_deac_1"/>
    <property type="match status" value="1"/>
</dbReference>
<dbReference type="InterPro" id="IPR011330">
    <property type="entry name" value="Glyco_hydro/deAcase_b/a-brl"/>
</dbReference>
<organism evidence="4">
    <name type="scientific">Caldithrix abyssi</name>
    <dbReference type="NCBI Taxonomy" id="187145"/>
    <lineage>
        <taxon>Bacteria</taxon>
        <taxon>Pseudomonadati</taxon>
        <taxon>Calditrichota</taxon>
        <taxon>Calditrichia</taxon>
        <taxon>Calditrichales</taxon>
        <taxon>Calditrichaceae</taxon>
        <taxon>Caldithrix</taxon>
    </lineage>
</organism>
<dbReference type="PANTHER" id="PTHR34216:SF3">
    <property type="entry name" value="POLY-BETA-1,6-N-ACETYL-D-GLUCOSAMINE N-DEACETYLASE"/>
    <property type="match status" value="1"/>
</dbReference>
<dbReference type="GO" id="GO:0016810">
    <property type="term" value="F:hydrolase activity, acting on carbon-nitrogen (but not peptide) bonds"/>
    <property type="evidence" value="ECO:0007669"/>
    <property type="project" value="InterPro"/>
</dbReference>
<comment type="caution">
    <text evidence="4">The sequence shown here is derived from an EMBL/GenBank/DDBJ whole genome shotgun (WGS) entry which is preliminary data.</text>
</comment>